<dbReference type="Proteomes" id="UP000566440">
    <property type="component" value="Unassembled WGS sequence"/>
</dbReference>
<dbReference type="EC" id="3.1.26.4" evidence="2"/>
<feature type="non-terminal residue" evidence="4">
    <location>
        <position position="1"/>
    </location>
</feature>
<proteinExistence type="inferred from homology"/>
<evidence type="ECO:0000313" key="5">
    <source>
        <dbReference type="Proteomes" id="UP000566440"/>
    </source>
</evidence>
<dbReference type="EMBL" id="VWZX01008569">
    <property type="protein sequence ID" value="NXI44801.1"/>
    <property type="molecule type" value="Genomic_DNA"/>
</dbReference>
<organism evidence="4 5">
    <name type="scientific">Galbula dea</name>
    <dbReference type="NCBI Taxonomy" id="1109041"/>
    <lineage>
        <taxon>Eukaryota</taxon>
        <taxon>Metazoa</taxon>
        <taxon>Chordata</taxon>
        <taxon>Craniata</taxon>
        <taxon>Vertebrata</taxon>
        <taxon>Euteleostomi</taxon>
        <taxon>Archelosauria</taxon>
        <taxon>Archosauria</taxon>
        <taxon>Dinosauria</taxon>
        <taxon>Saurischia</taxon>
        <taxon>Theropoda</taxon>
        <taxon>Coelurosauria</taxon>
        <taxon>Aves</taxon>
        <taxon>Neognathae</taxon>
        <taxon>Neoaves</taxon>
        <taxon>Telluraves</taxon>
        <taxon>Coraciimorphae</taxon>
        <taxon>Piciformes</taxon>
        <taxon>Galbulidae</taxon>
        <taxon>Galbula</taxon>
    </lineage>
</organism>
<comment type="similarity">
    <text evidence="1">Belongs to the beta type-B retroviral polymerase family. HERV class-II K(HML-2) pol subfamily.</text>
</comment>
<dbReference type="GO" id="GO:0004523">
    <property type="term" value="F:RNA-DNA hybrid ribonuclease activity"/>
    <property type="evidence" value="ECO:0007669"/>
    <property type="project" value="UniProtKB-EC"/>
</dbReference>
<evidence type="ECO:0000256" key="1">
    <source>
        <dbReference type="ARBA" id="ARBA00010879"/>
    </source>
</evidence>
<dbReference type="Pfam" id="PF00078">
    <property type="entry name" value="RVT_1"/>
    <property type="match status" value="1"/>
</dbReference>
<dbReference type="SUPFAM" id="SSF56672">
    <property type="entry name" value="DNA/RNA polymerases"/>
    <property type="match status" value="1"/>
</dbReference>
<dbReference type="OrthoDB" id="9950135at2759"/>
<evidence type="ECO:0000313" key="4">
    <source>
        <dbReference type="EMBL" id="NXI44801.1"/>
    </source>
</evidence>
<dbReference type="InterPro" id="IPR043128">
    <property type="entry name" value="Rev_trsase/Diguanyl_cyclase"/>
</dbReference>
<dbReference type="InterPro" id="IPR000477">
    <property type="entry name" value="RT_dom"/>
</dbReference>
<comment type="caution">
    <text evidence="4">The sequence shown here is derived from an EMBL/GenBank/DDBJ whole genome shotgun (WGS) entry which is preliminary data.</text>
</comment>
<dbReference type="AlphaFoldDB" id="A0A7K9TAT3"/>
<feature type="domain" description="Reverse transcriptase" evidence="3">
    <location>
        <begin position="1"/>
        <end position="67"/>
    </location>
</feature>
<dbReference type="InterPro" id="IPR051320">
    <property type="entry name" value="Viral_Replic_Matur_Polypro"/>
</dbReference>
<evidence type="ECO:0000259" key="3">
    <source>
        <dbReference type="PROSITE" id="PS50878"/>
    </source>
</evidence>
<dbReference type="PANTHER" id="PTHR33064">
    <property type="entry name" value="POL PROTEIN"/>
    <property type="match status" value="1"/>
</dbReference>
<reference evidence="4 5" key="1">
    <citation type="submission" date="2019-09" db="EMBL/GenBank/DDBJ databases">
        <title>Bird 10,000 Genomes (B10K) Project - Family phase.</title>
        <authorList>
            <person name="Zhang G."/>
        </authorList>
    </citation>
    <scope>NUCLEOTIDE SEQUENCE [LARGE SCALE GENOMIC DNA]</scope>
    <source>
        <strain evidence="4">B10K-DU-001-62</strain>
        <tissue evidence="4">Muscle</tissue>
    </source>
</reference>
<keyword evidence="5" id="KW-1185">Reference proteome</keyword>
<dbReference type="Gene3D" id="3.30.70.270">
    <property type="match status" value="1"/>
</dbReference>
<feature type="non-terminal residue" evidence="4">
    <location>
        <position position="98"/>
    </location>
</feature>
<name>A0A7K9TAT3_9PICI</name>
<accession>A0A7K9TAT3</accession>
<evidence type="ECO:0000256" key="2">
    <source>
        <dbReference type="ARBA" id="ARBA00012180"/>
    </source>
</evidence>
<dbReference type="PROSITE" id="PS50878">
    <property type="entry name" value="RT_POL"/>
    <property type="match status" value="1"/>
</dbReference>
<dbReference type="PANTHER" id="PTHR33064:SF37">
    <property type="entry name" value="RIBONUCLEASE H"/>
    <property type="match status" value="1"/>
</dbReference>
<gene>
    <name evidence="4" type="primary">Pol_6</name>
    <name evidence="4" type="ORF">GALDEA_R16279</name>
</gene>
<sequence length="98" mass="11310">VINKFDSKEEITILQYVDDLLVAGKNQTEVEKETVRLLNFLGEQGLRASKSKLQFVEKEVKYLGHIIKCGGRQLISERIKGILELPLPRTKKEIRQFL</sequence>
<dbReference type="InterPro" id="IPR043502">
    <property type="entry name" value="DNA/RNA_pol_sf"/>
</dbReference>
<protein>
    <recommendedName>
        <fullName evidence="2">ribonuclease H</fullName>
        <ecNumber evidence="2">3.1.26.4</ecNumber>
    </recommendedName>
</protein>